<organism evidence="1">
    <name type="scientific">marine sediment metagenome</name>
    <dbReference type="NCBI Taxonomy" id="412755"/>
    <lineage>
        <taxon>unclassified sequences</taxon>
        <taxon>metagenomes</taxon>
        <taxon>ecological metagenomes</taxon>
    </lineage>
</organism>
<evidence type="ECO:0000313" key="1">
    <source>
        <dbReference type="EMBL" id="GAG65506.1"/>
    </source>
</evidence>
<sequence>MKVTIKVAIPDTSLSDSTNLRQKTTKAGRIARALAVFRVEEVFVYKTGFLPPSKMRDADLLVKILRYLDTPQYLRRRVFPKSPSLQFTGTLPPLRTRSHPLQSSLADLTEGTIRWGVQVRPNQIDLGFKKLISYSEAVSERDPTLFKVV</sequence>
<dbReference type="InterPro" id="IPR029026">
    <property type="entry name" value="tRNA_m1G_MTases_N"/>
</dbReference>
<dbReference type="PANTHER" id="PTHR12150:SF13">
    <property type="entry name" value="METHYLTRANSFERASE C9ORF114-RELATED"/>
    <property type="match status" value="1"/>
</dbReference>
<accession>X1B0J1</accession>
<name>X1B0J1_9ZZZZ</name>
<dbReference type="InterPro" id="IPR003750">
    <property type="entry name" value="Put_MeTrfase-C9orf114-like"/>
</dbReference>
<dbReference type="CDD" id="cd18086">
    <property type="entry name" value="HsC9orf114-like"/>
    <property type="match status" value="1"/>
</dbReference>
<proteinExistence type="predicted"/>
<reference evidence="1" key="1">
    <citation type="journal article" date="2014" name="Front. Microbiol.">
        <title>High frequency of phylogenetically diverse reductive dehalogenase-homologous genes in deep subseafloor sedimentary metagenomes.</title>
        <authorList>
            <person name="Kawai M."/>
            <person name="Futagami T."/>
            <person name="Toyoda A."/>
            <person name="Takaki Y."/>
            <person name="Nishi S."/>
            <person name="Hori S."/>
            <person name="Arai W."/>
            <person name="Tsubouchi T."/>
            <person name="Morono Y."/>
            <person name="Uchiyama I."/>
            <person name="Ito T."/>
            <person name="Fujiyama A."/>
            <person name="Inagaki F."/>
            <person name="Takami H."/>
        </authorList>
    </citation>
    <scope>NUCLEOTIDE SEQUENCE</scope>
    <source>
        <strain evidence="1">Expedition CK06-06</strain>
    </source>
</reference>
<comment type="caution">
    <text evidence="1">The sequence shown here is derived from an EMBL/GenBank/DDBJ whole genome shotgun (WGS) entry which is preliminary data.</text>
</comment>
<gene>
    <name evidence="1" type="ORF">S01H4_14932</name>
</gene>
<feature type="non-terminal residue" evidence="1">
    <location>
        <position position="149"/>
    </location>
</feature>
<dbReference type="EMBL" id="BART01006545">
    <property type="protein sequence ID" value="GAG65506.1"/>
    <property type="molecule type" value="Genomic_DNA"/>
</dbReference>
<protein>
    <submittedName>
        <fullName evidence="1">Uncharacterized protein</fullName>
    </submittedName>
</protein>
<dbReference type="Pfam" id="PF02598">
    <property type="entry name" value="Methyltrn_RNA_3"/>
    <property type="match status" value="1"/>
</dbReference>
<dbReference type="InterPro" id="IPR029028">
    <property type="entry name" value="Alpha/beta_knot_MTases"/>
</dbReference>
<dbReference type="SUPFAM" id="SSF75217">
    <property type="entry name" value="alpha/beta knot"/>
    <property type="match status" value="1"/>
</dbReference>
<dbReference type="PANTHER" id="PTHR12150">
    <property type="entry name" value="CLASS IV SAM-BINDING METHYLTRANSFERASE-RELATED"/>
    <property type="match status" value="1"/>
</dbReference>
<dbReference type="AlphaFoldDB" id="X1B0J1"/>
<dbReference type="Gene3D" id="3.40.1280.10">
    <property type="match status" value="1"/>
</dbReference>